<dbReference type="AlphaFoldDB" id="A0A060S2X8"/>
<keyword evidence="12 15" id="KW-0472">Membrane</keyword>
<dbReference type="GO" id="GO:0016020">
    <property type="term" value="C:membrane"/>
    <property type="evidence" value="ECO:0007669"/>
    <property type="project" value="UniProtKB-SubCell"/>
</dbReference>
<feature type="transmembrane region" description="Helical" evidence="15">
    <location>
        <begin position="12"/>
        <end position="35"/>
    </location>
</feature>
<comment type="pathway">
    <text evidence="3">Secondary metabolite biosynthesis.</text>
</comment>
<evidence type="ECO:0000256" key="5">
    <source>
        <dbReference type="ARBA" id="ARBA00022617"/>
    </source>
</evidence>
<evidence type="ECO:0008006" key="18">
    <source>
        <dbReference type="Google" id="ProtNLM"/>
    </source>
</evidence>
<dbReference type="HOGENOM" id="CLU_001570_2_3_1"/>
<keyword evidence="7 13" id="KW-0479">Metal-binding</keyword>
<dbReference type="GO" id="GO:0005506">
    <property type="term" value="F:iron ion binding"/>
    <property type="evidence" value="ECO:0007669"/>
    <property type="project" value="InterPro"/>
</dbReference>
<keyword evidence="8 15" id="KW-1133">Transmembrane helix</keyword>
<gene>
    <name evidence="16" type="ORF">BN946_scf184989.g8</name>
</gene>
<name>A0A060S2X8_PYCCI</name>
<dbReference type="Pfam" id="PF00067">
    <property type="entry name" value="p450"/>
    <property type="match status" value="1"/>
</dbReference>
<sequence>MSGLQSALMSRIGSYSVGVTDVLILFVAFLAFSILRRRTRGKLPPGPPGVPILGNLLDFPAEYPPDAYLDMSRKYGDVISLTVFGQTFIVLNSATAAIDILEKRSANYSDRPPSIVIEMTGWNWALVLKRYGERWRRVRREIWQQFHPNALGKHRATQLTESRRFLRRLYKDYGVVDLPMQTMELFSATNLTIVHGLPQKDMSRHFIHDLIASEEGFAEVFGPSTFIVELFPWLRHLPSWFPGMGWQKKVSGWTQESDALRDDPWIAAKNAMARGELKPSILTALMEGVSQLEGKEAETEEVIVKEITSSIYGAGTDTGAATLYSFFCAMLIHPEVQKRAQAELDAVVGPDRLPEYSDRSSLPYINAIVKEVLRWHNVSPLGASHYAMEEDEYRGWRIPKGSIITANIWGILHDPDVYPEPSVFRPERYYKDGKVVTDGLDPATIVFGFGRRICPGRYFGEDSLFINISSVLHVFDLLPALDKSGKPIPVVAKKTSGALSLLEPFEYRIKPRSETALALIPDDL</sequence>
<keyword evidence="9 14" id="KW-0560">Oxidoreductase</keyword>
<dbReference type="InterPro" id="IPR017972">
    <property type="entry name" value="Cyt_P450_CS"/>
</dbReference>
<evidence type="ECO:0000256" key="4">
    <source>
        <dbReference type="ARBA" id="ARBA00010617"/>
    </source>
</evidence>
<keyword evidence="5 13" id="KW-0349">Heme</keyword>
<evidence type="ECO:0000256" key="14">
    <source>
        <dbReference type="RuleBase" id="RU000461"/>
    </source>
</evidence>
<dbReference type="InterPro" id="IPR001128">
    <property type="entry name" value="Cyt_P450"/>
</dbReference>
<dbReference type="GO" id="GO:0016705">
    <property type="term" value="F:oxidoreductase activity, acting on paired donors, with incorporation or reduction of molecular oxygen"/>
    <property type="evidence" value="ECO:0007669"/>
    <property type="project" value="InterPro"/>
</dbReference>
<dbReference type="PRINTS" id="PR00385">
    <property type="entry name" value="P450"/>
</dbReference>
<evidence type="ECO:0000256" key="10">
    <source>
        <dbReference type="ARBA" id="ARBA00023004"/>
    </source>
</evidence>
<evidence type="ECO:0000256" key="3">
    <source>
        <dbReference type="ARBA" id="ARBA00005179"/>
    </source>
</evidence>
<comment type="caution">
    <text evidence="16">The sequence shown here is derived from an EMBL/GenBank/DDBJ whole genome shotgun (WGS) entry which is preliminary data.</text>
</comment>
<feature type="binding site" description="axial binding residue" evidence="13">
    <location>
        <position position="454"/>
    </location>
    <ligand>
        <name>heme</name>
        <dbReference type="ChEBI" id="CHEBI:30413"/>
    </ligand>
    <ligandPart>
        <name>Fe</name>
        <dbReference type="ChEBI" id="CHEBI:18248"/>
    </ligandPart>
</feature>
<evidence type="ECO:0000256" key="6">
    <source>
        <dbReference type="ARBA" id="ARBA00022692"/>
    </source>
</evidence>
<dbReference type="PROSITE" id="PS00086">
    <property type="entry name" value="CYTOCHROME_P450"/>
    <property type="match status" value="1"/>
</dbReference>
<evidence type="ECO:0000313" key="17">
    <source>
        <dbReference type="Proteomes" id="UP000029665"/>
    </source>
</evidence>
<dbReference type="GO" id="GO:0020037">
    <property type="term" value="F:heme binding"/>
    <property type="evidence" value="ECO:0007669"/>
    <property type="project" value="InterPro"/>
</dbReference>
<dbReference type="Gene3D" id="1.10.630.10">
    <property type="entry name" value="Cytochrome P450"/>
    <property type="match status" value="1"/>
</dbReference>
<dbReference type="SUPFAM" id="SSF48264">
    <property type="entry name" value="Cytochrome P450"/>
    <property type="match status" value="1"/>
</dbReference>
<evidence type="ECO:0000256" key="8">
    <source>
        <dbReference type="ARBA" id="ARBA00022989"/>
    </source>
</evidence>
<dbReference type="STRING" id="5643.A0A060S2X8"/>
<comment type="subcellular location">
    <subcellularLocation>
        <location evidence="2">Membrane</location>
        <topology evidence="2">Single-pass membrane protein</topology>
    </subcellularLocation>
</comment>
<dbReference type="InterPro" id="IPR002401">
    <property type="entry name" value="Cyt_P450_E_grp-I"/>
</dbReference>
<evidence type="ECO:0000256" key="7">
    <source>
        <dbReference type="ARBA" id="ARBA00022723"/>
    </source>
</evidence>
<dbReference type="GO" id="GO:0004497">
    <property type="term" value="F:monooxygenase activity"/>
    <property type="evidence" value="ECO:0007669"/>
    <property type="project" value="UniProtKB-KW"/>
</dbReference>
<comment type="cofactor">
    <cofactor evidence="1 13">
        <name>heme</name>
        <dbReference type="ChEBI" id="CHEBI:30413"/>
    </cofactor>
</comment>
<keyword evidence="11 14" id="KW-0503">Monooxygenase</keyword>
<keyword evidence="10 13" id="KW-0408">Iron</keyword>
<keyword evidence="17" id="KW-1185">Reference proteome</keyword>
<comment type="similarity">
    <text evidence="4 14">Belongs to the cytochrome P450 family.</text>
</comment>
<organism evidence="16 17">
    <name type="scientific">Pycnoporus cinnabarinus</name>
    <name type="common">Cinnabar-red polypore</name>
    <name type="synonym">Trametes cinnabarina</name>
    <dbReference type="NCBI Taxonomy" id="5643"/>
    <lineage>
        <taxon>Eukaryota</taxon>
        <taxon>Fungi</taxon>
        <taxon>Dikarya</taxon>
        <taxon>Basidiomycota</taxon>
        <taxon>Agaricomycotina</taxon>
        <taxon>Agaricomycetes</taxon>
        <taxon>Polyporales</taxon>
        <taxon>Polyporaceae</taxon>
        <taxon>Trametes</taxon>
    </lineage>
</organism>
<proteinExistence type="inferred from homology"/>
<dbReference type="Proteomes" id="UP000029665">
    <property type="component" value="Unassembled WGS sequence"/>
</dbReference>
<evidence type="ECO:0000256" key="13">
    <source>
        <dbReference type="PIRSR" id="PIRSR602401-1"/>
    </source>
</evidence>
<dbReference type="PRINTS" id="PR00463">
    <property type="entry name" value="EP450I"/>
</dbReference>
<evidence type="ECO:0000256" key="9">
    <source>
        <dbReference type="ARBA" id="ARBA00023002"/>
    </source>
</evidence>
<evidence type="ECO:0000256" key="2">
    <source>
        <dbReference type="ARBA" id="ARBA00004167"/>
    </source>
</evidence>
<evidence type="ECO:0000256" key="15">
    <source>
        <dbReference type="SAM" id="Phobius"/>
    </source>
</evidence>
<dbReference type="OMA" id="VMIDYGS"/>
<reference evidence="16" key="1">
    <citation type="submission" date="2014-01" db="EMBL/GenBank/DDBJ databases">
        <title>The genome of the white-rot fungus Pycnoporus cinnabarinus: a basidiomycete model with a versatile arsenal for lignocellulosic biomass breakdown.</title>
        <authorList>
            <person name="Levasseur A."/>
            <person name="Lomascolo A."/>
            <person name="Ruiz-Duenas F.J."/>
            <person name="Uzan E."/>
            <person name="Piumi F."/>
            <person name="Kues U."/>
            <person name="Ram A.F.J."/>
            <person name="Murat C."/>
            <person name="Haon M."/>
            <person name="Benoit I."/>
            <person name="Arfi Y."/>
            <person name="Chevret D."/>
            <person name="Drula E."/>
            <person name="Kwon M.J."/>
            <person name="Gouret P."/>
            <person name="Lesage-Meessen L."/>
            <person name="Lombard V."/>
            <person name="Mariette J."/>
            <person name="Noirot C."/>
            <person name="Park J."/>
            <person name="Patyshakuliyeva A."/>
            <person name="Wieneger R.A.B."/>
            <person name="Wosten H.A.B."/>
            <person name="Martin F."/>
            <person name="Coutinho P.M."/>
            <person name="de Vries R."/>
            <person name="Martinez A.T."/>
            <person name="Klopp C."/>
            <person name="Pontarotti P."/>
            <person name="Henrissat B."/>
            <person name="Record E."/>
        </authorList>
    </citation>
    <scope>NUCLEOTIDE SEQUENCE [LARGE SCALE GENOMIC DNA]</scope>
    <source>
        <strain evidence="16">BRFM137</strain>
    </source>
</reference>
<dbReference type="CDD" id="cd11065">
    <property type="entry name" value="CYP64-like"/>
    <property type="match status" value="1"/>
</dbReference>
<keyword evidence="6 15" id="KW-0812">Transmembrane</keyword>
<dbReference type="OrthoDB" id="2789670at2759"/>
<dbReference type="InterPro" id="IPR050364">
    <property type="entry name" value="Cytochrome_P450_fung"/>
</dbReference>
<dbReference type="PANTHER" id="PTHR46300">
    <property type="entry name" value="P450, PUTATIVE (EUROFUNG)-RELATED-RELATED"/>
    <property type="match status" value="1"/>
</dbReference>
<accession>A0A060S2X8</accession>
<evidence type="ECO:0000313" key="16">
    <source>
        <dbReference type="EMBL" id="CDO68742.1"/>
    </source>
</evidence>
<evidence type="ECO:0000256" key="1">
    <source>
        <dbReference type="ARBA" id="ARBA00001971"/>
    </source>
</evidence>
<evidence type="ECO:0000256" key="12">
    <source>
        <dbReference type="ARBA" id="ARBA00023136"/>
    </source>
</evidence>
<evidence type="ECO:0000256" key="11">
    <source>
        <dbReference type="ARBA" id="ARBA00023033"/>
    </source>
</evidence>
<dbReference type="PANTHER" id="PTHR46300:SF7">
    <property type="entry name" value="P450, PUTATIVE (EUROFUNG)-RELATED"/>
    <property type="match status" value="1"/>
</dbReference>
<protein>
    <recommendedName>
        <fullName evidence="18">Cytochrome P450</fullName>
    </recommendedName>
</protein>
<dbReference type="EMBL" id="CCBP010000025">
    <property type="protein sequence ID" value="CDO68742.1"/>
    <property type="molecule type" value="Genomic_DNA"/>
</dbReference>
<dbReference type="InterPro" id="IPR036396">
    <property type="entry name" value="Cyt_P450_sf"/>
</dbReference>